<proteinExistence type="inferred from homology"/>
<protein>
    <submittedName>
        <fullName evidence="8">Na+/H+ antiporter subunit E</fullName>
    </submittedName>
</protein>
<keyword evidence="3" id="KW-1003">Cell membrane</keyword>
<dbReference type="Pfam" id="PF01899">
    <property type="entry name" value="MNHE"/>
    <property type="match status" value="1"/>
</dbReference>
<evidence type="ECO:0000256" key="3">
    <source>
        <dbReference type="ARBA" id="ARBA00022475"/>
    </source>
</evidence>
<organism evidence="8 9">
    <name type="scientific">Bailinhaonella thermotolerans</name>
    <dbReference type="NCBI Taxonomy" id="1070861"/>
    <lineage>
        <taxon>Bacteria</taxon>
        <taxon>Bacillati</taxon>
        <taxon>Actinomycetota</taxon>
        <taxon>Actinomycetes</taxon>
        <taxon>Streptosporangiales</taxon>
        <taxon>Streptosporangiaceae</taxon>
        <taxon>Bailinhaonella</taxon>
    </lineage>
</organism>
<comment type="subcellular location">
    <subcellularLocation>
        <location evidence="1">Cell membrane</location>
        <topology evidence="1">Multi-pass membrane protein</topology>
    </subcellularLocation>
</comment>
<sequence>MSGRTRRGTMTPGFTLGMVIIWVLLWGDLSVANVLAGTALVVLMALLFPQPPPERGQHLRPLACLRFLGRFAVELVQASAQVTRAIFRFGREPSCAVVAVDLRSRSDLMLTLIALALSLVPGSVIIEVRRATGTLYVHSLDVSDQEGIERVRRQVRDLERRLVRAVGSTSDLRRVERS</sequence>
<gene>
    <name evidence="8" type="ORF">D5H75_18330</name>
</gene>
<keyword evidence="5 7" id="KW-1133">Transmembrane helix</keyword>
<dbReference type="GO" id="GO:0008324">
    <property type="term" value="F:monoatomic cation transmembrane transporter activity"/>
    <property type="evidence" value="ECO:0007669"/>
    <property type="project" value="InterPro"/>
</dbReference>
<dbReference type="OrthoDB" id="3536063at2"/>
<comment type="similarity">
    <text evidence="2">Belongs to the CPA3 antiporters (TC 2.A.63) subunit E family.</text>
</comment>
<evidence type="ECO:0000256" key="6">
    <source>
        <dbReference type="ARBA" id="ARBA00023136"/>
    </source>
</evidence>
<evidence type="ECO:0000256" key="7">
    <source>
        <dbReference type="SAM" id="Phobius"/>
    </source>
</evidence>
<name>A0A3A4APR7_9ACTN</name>
<dbReference type="Proteomes" id="UP000265768">
    <property type="component" value="Unassembled WGS sequence"/>
</dbReference>
<dbReference type="PANTHER" id="PTHR34584:SF1">
    <property type="entry name" value="NA(+)_H(+) ANTIPORTER SUBUNIT E1"/>
    <property type="match status" value="1"/>
</dbReference>
<comment type="caution">
    <text evidence="8">The sequence shown here is derived from an EMBL/GenBank/DDBJ whole genome shotgun (WGS) entry which is preliminary data.</text>
</comment>
<evidence type="ECO:0000256" key="2">
    <source>
        <dbReference type="ARBA" id="ARBA00006228"/>
    </source>
</evidence>
<keyword evidence="9" id="KW-1185">Reference proteome</keyword>
<dbReference type="AlphaFoldDB" id="A0A3A4APR7"/>
<accession>A0A3A4APR7</accession>
<evidence type="ECO:0000256" key="4">
    <source>
        <dbReference type="ARBA" id="ARBA00022692"/>
    </source>
</evidence>
<evidence type="ECO:0000313" key="9">
    <source>
        <dbReference type="Proteomes" id="UP000265768"/>
    </source>
</evidence>
<dbReference type="RefSeq" id="WP_119927695.1">
    <property type="nucleotide sequence ID" value="NZ_QZEY01000006.1"/>
</dbReference>
<keyword evidence="4 7" id="KW-0812">Transmembrane</keyword>
<evidence type="ECO:0000256" key="1">
    <source>
        <dbReference type="ARBA" id="ARBA00004651"/>
    </source>
</evidence>
<feature type="transmembrane region" description="Helical" evidence="7">
    <location>
        <begin position="21"/>
        <end position="48"/>
    </location>
</feature>
<evidence type="ECO:0000256" key="5">
    <source>
        <dbReference type="ARBA" id="ARBA00022989"/>
    </source>
</evidence>
<dbReference type="PANTHER" id="PTHR34584">
    <property type="entry name" value="NA(+)/H(+) ANTIPORTER SUBUNIT E1"/>
    <property type="match status" value="1"/>
</dbReference>
<dbReference type="GO" id="GO:0005886">
    <property type="term" value="C:plasma membrane"/>
    <property type="evidence" value="ECO:0007669"/>
    <property type="project" value="UniProtKB-SubCell"/>
</dbReference>
<keyword evidence="6 7" id="KW-0472">Membrane</keyword>
<dbReference type="NCBIfam" id="NF006521">
    <property type="entry name" value="PRK08965.1-5"/>
    <property type="match status" value="1"/>
</dbReference>
<feature type="transmembrane region" description="Helical" evidence="7">
    <location>
        <begin position="108"/>
        <end position="126"/>
    </location>
</feature>
<reference evidence="8 9" key="1">
    <citation type="submission" date="2018-09" db="EMBL/GenBank/DDBJ databases">
        <title>YIM 75507 draft genome.</title>
        <authorList>
            <person name="Tang S."/>
            <person name="Feng Y."/>
        </authorList>
    </citation>
    <scope>NUCLEOTIDE SEQUENCE [LARGE SCALE GENOMIC DNA]</scope>
    <source>
        <strain evidence="8 9">YIM 75507</strain>
    </source>
</reference>
<dbReference type="EMBL" id="QZEY01000006">
    <property type="protein sequence ID" value="RJL31666.1"/>
    <property type="molecule type" value="Genomic_DNA"/>
</dbReference>
<evidence type="ECO:0000313" key="8">
    <source>
        <dbReference type="EMBL" id="RJL31666.1"/>
    </source>
</evidence>
<dbReference type="InterPro" id="IPR002758">
    <property type="entry name" value="Cation_antiport_E"/>
</dbReference>